<keyword evidence="2" id="KW-1003">Cell membrane</keyword>
<feature type="transmembrane region" description="Helical" evidence="7">
    <location>
        <begin position="215"/>
        <end position="236"/>
    </location>
</feature>
<feature type="transmembrane region" description="Helical" evidence="7">
    <location>
        <begin position="365"/>
        <end position="387"/>
    </location>
</feature>
<keyword evidence="5 7" id="KW-0472">Membrane</keyword>
<feature type="transmembrane region" description="Helical" evidence="7">
    <location>
        <begin position="113"/>
        <end position="133"/>
    </location>
</feature>
<evidence type="ECO:0000256" key="1">
    <source>
        <dbReference type="ARBA" id="ARBA00004651"/>
    </source>
</evidence>
<sequence>MAEPQDGRPAKTSPSPALLTLLLFSSTLGVLGGAIVAPVLEVIRSDLGVSGTQAGLVITTHGLAMAVLGPWVGRVFDRWGVRAPLAGGLLLYAVGGGAGLVVPSFPVLIASRFIFGIGAGAVFTGTTVALLAMYEGPLRDRVMGWRTTATTLGGLIWPLLAGALGGISWHTPFAIYLIGIPLGLATLALLPATARAPRQQKGHGALQTVRGNRRLLGLLSLCVATGLMTTVFAVFLPQRLAQVGVSDPFLVAIYSVVMSAVTATLVGLLYARARKVLSYGVLIRIAVALWGTGLVLFGLVSDPVPLLLVPALTGLGSGIALPTLTVLVDDAVPTEHRGLASSLMATAMFAGQFASPFVFGPLIGVTSIGTGSLAAGGLAALTLLALLQADLPEPAVEGPADSTEEEQPKDVRSG</sequence>
<reference evidence="9 10" key="1">
    <citation type="submission" date="2024-10" db="EMBL/GenBank/DDBJ databases">
        <title>The Natural Products Discovery Center: Release of the First 8490 Sequenced Strains for Exploring Actinobacteria Biosynthetic Diversity.</title>
        <authorList>
            <person name="Kalkreuter E."/>
            <person name="Kautsar S.A."/>
            <person name="Yang D."/>
            <person name="Bader C.D."/>
            <person name="Teijaro C.N."/>
            <person name="Fluegel L."/>
            <person name="Davis C.M."/>
            <person name="Simpson J.R."/>
            <person name="Lauterbach L."/>
            <person name="Steele A.D."/>
            <person name="Gui C."/>
            <person name="Meng S."/>
            <person name="Li G."/>
            <person name="Viehrig K."/>
            <person name="Ye F."/>
            <person name="Su P."/>
            <person name="Kiefer A.F."/>
            <person name="Nichols A."/>
            <person name="Cepeda A.J."/>
            <person name="Yan W."/>
            <person name="Fan B."/>
            <person name="Jiang Y."/>
            <person name="Adhikari A."/>
            <person name="Zheng C.-J."/>
            <person name="Schuster L."/>
            <person name="Cowan T.M."/>
            <person name="Smanski M.J."/>
            <person name="Chevrette M.G."/>
            <person name="De Carvalho L.P.S."/>
            <person name="Shen B."/>
        </authorList>
    </citation>
    <scope>NUCLEOTIDE SEQUENCE [LARGE SCALE GENOMIC DNA]</scope>
    <source>
        <strain evidence="9 10">NPDC007066</strain>
    </source>
</reference>
<feature type="transmembrane region" description="Helical" evidence="7">
    <location>
        <begin position="18"/>
        <end position="40"/>
    </location>
</feature>
<dbReference type="SUPFAM" id="SSF103473">
    <property type="entry name" value="MFS general substrate transporter"/>
    <property type="match status" value="1"/>
</dbReference>
<dbReference type="InterPro" id="IPR011701">
    <property type="entry name" value="MFS"/>
</dbReference>
<evidence type="ECO:0000256" key="5">
    <source>
        <dbReference type="ARBA" id="ARBA00023136"/>
    </source>
</evidence>
<comment type="subcellular location">
    <subcellularLocation>
        <location evidence="1">Cell membrane</location>
        <topology evidence="1">Multi-pass membrane protein</topology>
    </subcellularLocation>
</comment>
<dbReference type="PANTHER" id="PTHR43124">
    <property type="entry name" value="PURINE EFFLUX PUMP PBUE"/>
    <property type="match status" value="1"/>
</dbReference>
<comment type="caution">
    <text evidence="9">The sequence shown here is derived from an EMBL/GenBank/DDBJ whole genome shotgun (WGS) entry which is preliminary data.</text>
</comment>
<dbReference type="PANTHER" id="PTHR43124:SF3">
    <property type="entry name" value="CHLORAMPHENICOL EFFLUX PUMP RV0191"/>
    <property type="match status" value="1"/>
</dbReference>
<feature type="transmembrane region" description="Helical" evidence="7">
    <location>
        <begin position="306"/>
        <end position="327"/>
    </location>
</feature>
<proteinExistence type="predicted"/>
<evidence type="ECO:0000259" key="8">
    <source>
        <dbReference type="PROSITE" id="PS50850"/>
    </source>
</evidence>
<evidence type="ECO:0000256" key="4">
    <source>
        <dbReference type="ARBA" id="ARBA00022989"/>
    </source>
</evidence>
<keyword evidence="3 7" id="KW-0812">Transmembrane</keyword>
<evidence type="ECO:0000256" key="3">
    <source>
        <dbReference type="ARBA" id="ARBA00022692"/>
    </source>
</evidence>
<evidence type="ECO:0000256" key="6">
    <source>
        <dbReference type="SAM" id="MobiDB-lite"/>
    </source>
</evidence>
<feature type="region of interest" description="Disordered" evidence="6">
    <location>
        <begin position="394"/>
        <end position="414"/>
    </location>
</feature>
<evidence type="ECO:0000313" key="10">
    <source>
        <dbReference type="Proteomes" id="UP001601288"/>
    </source>
</evidence>
<dbReference type="Pfam" id="PF07690">
    <property type="entry name" value="MFS_1"/>
    <property type="match status" value="1"/>
</dbReference>
<dbReference type="Gene3D" id="1.20.1250.20">
    <property type="entry name" value="MFS general substrate transporter like domains"/>
    <property type="match status" value="1"/>
</dbReference>
<dbReference type="PROSITE" id="PS50850">
    <property type="entry name" value="MFS"/>
    <property type="match status" value="1"/>
</dbReference>
<evidence type="ECO:0000313" key="9">
    <source>
        <dbReference type="EMBL" id="MFE9230792.1"/>
    </source>
</evidence>
<dbReference type="InterPro" id="IPR020846">
    <property type="entry name" value="MFS_dom"/>
</dbReference>
<feature type="transmembrane region" description="Helical" evidence="7">
    <location>
        <begin position="52"/>
        <end position="73"/>
    </location>
</feature>
<feature type="transmembrane region" description="Helical" evidence="7">
    <location>
        <begin position="281"/>
        <end position="300"/>
    </location>
</feature>
<dbReference type="CDD" id="cd17473">
    <property type="entry name" value="MFS_arabinose_efflux_permease_like"/>
    <property type="match status" value="1"/>
</dbReference>
<evidence type="ECO:0000256" key="2">
    <source>
        <dbReference type="ARBA" id="ARBA00022475"/>
    </source>
</evidence>
<keyword evidence="10" id="KW-1185">Reference proteome</keyword>
<keyword evidence="4 7" id="KW-1133">Transmembrane helix</keyword>
<gene>
    <name evidence="9" type="ORF">ACFYM3_40720</name>
</gene>
<dbReference type="RefSeq" id="WP_358291367.1">
    <property type="nucleotide sequence ID" value="NZ_JBEYGJ010000049.1"/>
</dbReference>
<accession>A0ABW6LQW5</accession>
<evidence type="ECO:0000256" key="7">
    <source>
        <dbReference type="SAM" id="Phobius"/>
    </source>
</evidence>
<feature type="transmembrane region" description="Helical" evidence="7">
    <location>
        <begin position="85"/>
        <end position="107"/>
    </location>
</feature>
<organism evidence="9 10">
    <name type="scientific">Streptomyces massasporeus</name>
    <dbReference type="NCBI Taxonomy" id="67324"/>
    <lineage>
        <taxon>Bacteria</taxon>
        <taxon>Bacillati</taxon>
        <taxon>Actinomycetota</taxon>
        <taxon>Actinomycetes</taxon>
        <taxon>Kitasatosporales</taxon>
        <taxon>Streptomycetaceae</taxon>
        <taxon>Streptomyces</taxon>
    </lineage>
</organism>
<feature type="domain" description="Major facilitator superfamily (MFS) profile" evidence="8">
    <location>
        <begin position="18"/>
        <end position="397"/>
    </location>
</feature>
<dbReference type="InterPro" id="IPR036259">
    <property type="entry name" value="MFS_trans_sf"/>
</dbReference>
<dbReference type="InterPro" id="IPR050189">
    <property type="entry name" value="MFS_Efflux_Transporters"/>
</dbReference>
<feature type="transmembrane region" description="Helical" evidence="7">
    <location>
        <begin position="145"/>
        <end position="167"/>
    </location>
</feature>
<dbReference type="EMBL" id="JBIAFP010000039">
    <property type="protein sequence ID" value="MFE9230792.1"/>
    <property type="molecule type" value="Genomic_DNA"/>
</dbReference>
<name>A0ABW6LQW5_9ACTN</name>
<feature type="transmembrane region" description="Helical" evidence="7">
    <location>
        <begin position="248"/>
        <end position="269"/>
    </location>
</feature>
<feature type="transmembrane region" description="Helical" evidence="7">
    <location>
        <begin position="339"/>
        <end position="359"/>
    </location>
</feature>
<feature type="transmembrane region" description="Helical" evidence="7">
    <location>
        <begin position="173"/>
        <end position="194"/>
    </location>
</feature>
<dbReference type="Proteomes" id="UP001601288">
    <property type="component" value="Unassembled WGS sequence"/>
</dbReference>
<protein>
    <submittedName>
        <fullName evidence="9">MFS transporter</fullName>
    </submittedName>
</protein>